<keyword evidence="1" id="KW-0812">Transmembrane</keyword>
<dbReference type="Proteomes" id="UP000467132">
    <property type="component" value="Unassembled WGS sequence"/>
</dbReference>
<evidence type="ECO:0000313" key="3">
    <source>
        <dbReference type="Proteomes" id="UP000467132"/>
    </source>
</evidence>
<dbReference type="Gene3D" id="1.10.220.30">
    <property type="match status" value="1"/>
</dbReference>
<reference evidence="2 3" key="1">
    <citation type="submission" date="2018-08" db="EMBL/GenBank/DDBJ databases">
        <title>Murine metabolic-syndrome-specific gut microbial biobank.</title>
        <authorList>
            <person name="Liu C."/>
        </authorList>
    </citation>
    <scope>NUCLEOTIDE SEQUENCE [LARGE SCALE GENOMIC DNA]</scope>
    <source>
        <strain evidence="2 3">583</strain>
    </source>
</reference>
<keyword evidence="3" id="KW-1185">Reference proteome</keyword>
<keyword evidence="1" id="KW-0472">Membrane</keyword>
<evidence type="ECO:0000313" key="2">
    <source>
        <dbReference type="EMBL" id="NBI07858.1"/>
    </source>
</evidence>
<dbReference type="EMBL" id="QXXA01000016">
    <property type="protein sequence ID" value="NBI07858.1"/>
    <property type="molecule type" value="Genomic_DNA"/>
</dbReference>
<organism evidence="2 3">
    <name type="scientific">Senegalia massiliensis</name>
    <dbReference type="NCBI Taxonomy" id="1720316"/>
    <lineage>
        <taxon>Bacteria</taxon>
        <taxon>Bacillati</taxon>
        <taxon>Bacillota</taxon>
        <taxon>Clostridia</taxon>
        <taxon>Eubacteriales</taxon>
        <taxon>Clostridiaceae</taxon>
        <taxon>Senegalia</taxon>
    </lineage>
</organism>
<sequence length="391" mass="45690">MGDYMKNEGIKKGFKILIVIVIVFIVIPITSLAILYSTNRDFKMEANKYLRIIPGPIGNYFNQYPTTAEANDKVFYIAEYYNAISEESAADKLFIIKKDNEELYYQIVQAMNKISPEKTEETIKKVRNIELRKDPLISVYDEIDSEKKDELKEDIKKIESKELLVAKKIILEYYNDQNFQRVNDIFENISTSKTIDLLYYFNEDIYDYVLNNLEKNKAIEVNIGLTEKELEYEKLLRQSEIYQVNKVSDTIKEIGNDDNYNLNQLAIIYLNLTIDKAANVLVEIDDDEFQKELFTEMRNIELLNEELDSRIVKLASKIEDIKKYKTKIEDLVKVYQKMDSESLSVIIEDLFKENSKLVVDVLDKMNEKKVAEILSFIDSDTANQISKQLTT</sequence>
<accession>A0A845R2R0</accession>
<evidence type="ECO:0008006" key="4">
    <source>
        <dbReference type="Google" id="ProtNLM"/>
    </source>
</evidence>
<feature type="transmembrane region" description="Helical" evidence="1">
    <location>
        <begin position="16"/>
        <end position="36"/>
    </location>
</feature>
<dbReference type="SUPFAM" id="SSF48029">
    <property type="entry name" value="FliG"/>
    <property type="match status" value="1"/>
</dbReference>
<keyword evidence="1" id="KW-1133">Transmembrane helix</keyword>
<protein>
    <recommendedName>
        <fullName evidence="4">Magnesium transporter MgtE intracellular domain-containing protein</fullName>
    </recommendedName>
</protein>
<name>A0A845R2R0_9CLOT</name>
<proteinExistence type="predicted"/>
<evidence type="ECO:0000256" key="1">
    <source>
        <dbReference type="SAM" id="Phobius"/>
    </source>
</evidence>
<dbReference type="AlphaFoldDB" id="A0A845R2R0"/>
<comment type="caution">
    <text evidence="2">The sequence shown here is derived from an EMBL/GenBank/DDBJ whole genome shotgun (WGS) entry which is preliminary data.</text>
</comment>
<gene>
    <name evidence="2" type="ORF">D3Z33_13440</name>
</gene>
<dbReference type="InterPro" id="IPR011002">
    <property type="entry name" value="FliG_a-hlx"/>
</dbReference>